<dbReference type="Proteomes" id="UP001208938">
    <property type="component" value="Unassembled WGS sequence"/>
</dbReference>
<dbReference type="EMBL" id="JAPDFL010000001">
    <property type="protein sequence ID" value="MCW1931646.1"/>
    <property type="molecule type" value="Genomic_DNA"/>
</dbReference>
<evidence type="ECO:0000313" key="3">
    <source>
        <dbReference type="Proteomes" id="UP001208938"/>
    </source>
</evidence>
<gene>
    <name evidence="2" type="ORF">OKW52_05070</name>
</gene>
<reference evidence="2 3" key="1">
    <citation type="submission" date="2022-10" db="EMBL/GenBank/DDBJ databases">
        <title>Pararhodobacter sp. nov., isolated from marine algae.</title>
        <authorList>
            <person name="Choi B.J."/>
            <person name="Kim J.M."/>
            <person name="Lee J.K."/>
            <person name="Choi D.G."/>
            <person name="Jeon C.O."/>
        </authorList>
    </citation>
    <scope>NUCLEOTIDE SEQUENCE [LARGE SCALE GENOMIC DNA]</scope>
    <source>
        <strain evidence="2 3">ZQ420</strain>
    </source>
</reference>
<dbReference type="PANTHER" id="PTHR33608">
    <property type="entry name" value="BLL2464 PROTEIN"/>
    <property type="match status" value="1"/>
</dbReference>
<feature type="domain" description="DUF58" evidence="1">
    <location>
        <begin position="57"/>
        <end position="259"/>
    </location>
</feature>
<dbReference type="InterPro" id="IPR002881">
    <property type="entry name" value="DUF58"/>
</dbReference>
<evidence type="ECO:0000313" key="2">
    <source>
        <dbReference type="EMBL" id="MCW1931646.1"/>
    </source>
</evidence>
<proteinExistence type="predicted"/>
<name>A0ABT3GVT2_9RHOB</name>
<keyword evidence="3" id="KW-1185">Reference proteome</keyword>
<organism evidence="2 3">
    <name type="scientific">Pararhodobacter zhoushanensis</name>
    <dbReference type="NCBI Taxonomy" id="2479545"/>
    <lineage>
        <taxon>Bacteria</taxon>
        <taxon>Pseudomonadati</taxon>
        <taxon>Pseudomonadota</taxon>
        <taxon>Alphaproteobacteria</taxon>
        <taxon>Rhodobacterales</taxon>
        <taxon>Paracoccaceae</taxon>
        <taxon>Pararhodobacter</taxon>
    </lineage>
</organism>
<dbReference type="RefSeq" id="WP_264504741.1">
    <property type="nucleotide sequence ID" value="NZ_JAPDFL010000001.1"/>
</dbReference>
<sequence>MSQSSASGGSAGLRRAGEALSGALPALLVSAEHLTASVLPGAHGRRRSGPGSEFWQFRPIGPGDEASRIDWRRSGRGDDLYLRESEWQAARPVSLWVDGGAAMTFTGDKARETKSYRARLLAMALALVLLRGGERVGLAEADMTPRAGRAQANRLAVALAEEPGVAGEHGAIDLHAAPTGGHVVLFSDFLGELAPIESALALAAARSMRGILVQVLDPVEEAFPYDGRTRFESMSGHMSFETLRASDLRAQYRDKLAARKDRLAAMARQSGWHATTLHTDRSAAEGLLWLYQALGGGQK</sequence>
<accession>A0ABT3GVT2</accession>
<protein>
    <submittedName>
        <fullName evidence="2">DUF58 domain-containing protein</fullName>
    </submittedName>
</protein>
<comment type="caution">
    <text evidence="2">The sequence shown here is derived from an EMBL/GenBank/DDBJ whole genome shotgun (WGS) entry which is preliminary data.</text>
</comment>
<evidence type="ECO:0000259" key="1">
    <source>
        <dbReference type="Pfam" id="PF01882"/>
    </source>
</evidence>
<dbReference type="PANTHER" id="PTHR33608:SF6">
    <property type="entry name" value="BLL2464 PROTEIN"/>
    <property type="match status" value="1"/>
</dbReference>
<dbReference type="Pfam" id="PF01882">
    <property type="entry name" value="DUF58"/>
    <property type="match status" value="1"/>
</dbReference>